<comment type="caution">
    <text evidence="2">The sequence shown here is derived from an EMBL/GenBank/DDBJ whole genome shotgun (WGS) entry which is preliminary data.</text>
</comment>
<reference evidence="2 3" key="1">
    <citation type="submission" date="2023-01" db="EMBL/GenBank/DDBJ databases">
        <authorList>
            <person name="Yoon J.-W."/>
        </authorList>
    </citation>
    <scope>NUCLEOTIDE SEQUENCE [LARGE SCALE GENOMIC DNA]</scope>
    <source>
        <strain evidence="2 3">KMU-50</strain>
    </source>
</reference>
<name>A0ABT4W2B5_9RHOB</name>
<dbReference type="Proteomes" id="UP001528040">
    <property type="component" value="Unassembled WGS sequence"/>
</dbReference>
<gene>
    <name evidence="2" type="ORF">O2N63_07290</name>
</gene>
<feature type="chain" id="PRO_5047530638" description="Adenylosuccinate lyase" evidence="1">
    <location>
        <begin position="24"/>
        <end position="53"/>
    </location>
</feature>
<evidence type="ECO:0008006" key="4">
    <source>
        <dbReference type="Google" id="ProtNLM"/>
    </source>
</evidence>
<feature type="signal peptide" evidence="1">
    <location>
        <begin position="1"/>
        <end position="23"/>
    </location>
</feature>
<evidence type="ECO:0000313" key="3">
    <source>
        <dbReference type="Proteomes" id="UP001528040"/>
    </source>
</evidence>
<accession>A0ABT4W2B5</accession>
<evidence type="ECO:0000313" key="2">
    <source>
        <dbReference type="EMBL" id="MDA5093888.1"/>
    </source>
</evidence>
<dbReference type="RefSeq" id="WP_271053591.1">
    <property type="nucleotide sequence ID" value="NZ_JAQIIO010000003.1"/>
</dbReference>
<organism evidence="2 3">
    <name type="scientific">Aliiroseovarius salicola</name>
    <dbReference type="NCBI Taxonomy" id="3009082"/>
    <lineage>
        <taxon>Bacteria</taxon>
        <taxon>Pseudomonadati</taxon>
        <taxon>Pseudomonadota</taxon>
        <taxon>Alphaproteobacteria</taxon>
        <taxon>Rhodobacterales</taxon>
        <taxon>Paracoccaceae</taxon>
        <taxon>Aliiroseovarius</taxon>
    </lineage>
</organism>
<dbReference type="EMBL" id="JAQIIO010000003">
    <property type="protein sequence ID" value="MDA5093888.1"/>
    <property type="molecule type" value="Genomic_DNA"/>
</dbReference>
<evidence type="ECO:0000256" key="1">
    <source>
        <dbReference type="SAM" id="SignalP"/>
    </source>
</evidence>
<proteinExistence type="predicted"/>
<keyword evidence="1" id="KW-0732">Signal</keyword>
<protein>
    <recommendedName>
        <fullName evidence="4">Adenylosuccinate lyase</fullName>
    </recommendedName>
</protein>
<keyword evidence="3" id="KW-1185">Reference proteome</keyword>
<sequence length="53" mass="5704">MFIRTLLASLVLVAASILTPAHACEQHQKQAQSCLTGYVWSDDAKTCVPEVTG</sequence>